<gene>
    <name evidence="1" type="ORF">PHYPA_026185</name>
</gene>
<accession>A0A2K1IRZ9</accession>
<evidence type="ECO:0000313" key="2">
    <source>
        <dbReference type="EnsemblPlants" id="PAC:32916537.CDS.1"/>
    </source>
</evidence>
<dbReference type="Proteomes" id="UP000006727">
    <property type="component" value="Chromosome 21"/>
</dbReference>
<protein>
    <submittedName>
        <fullName evidence="1 2">Uncharacterized protein</fullName>
    </submittedName>
</protein>
<evidence type="ECO:0000313" key="3">
    <source>
        <dbReference type="Proteomes" id="UP000006727"/>
    </source>
</evidence>
<organism evidence="1">
    <name type="scientific">Physcomitrium patens</name>
    <name type="common">Spreading-leaved earth moss</name>
    <name type="synonym">Physcomitrella patens</name>
    <dbReference type="NCBI Taxonomy" id="3218"/>
    <lineage>
        <taxon>Eukaryota</taxon>
        <taxon>Viridiplantae</taxon>
        <taxon>Streptophyta</taxon>
        <taxon>Embryophyta</taxon>
        <taxon>Bryophyta</taxon>
        <taxon>Bryophytina</taxon>
        <taxon>Bryopsida</taxon>
        <taxon>Funariidae</taxon>
        <taxon>Funariales</taxon>
        <taxon>Funariaceae</taxon>
        <taxon>Physcomitrium</taxon>
    </lineage>
</organism>
<dbReference type="InParanoid" id="A0A2K1IRZ9"/>
<dbReference type="EMBL" id="ABEU02000021">
    <property type="protein sequence ID" value="PNR32060.1"/>
    <property type="molecule type" value="Genomic_DNA"/>
</dbReference>
<proteinExistence type="predicted"/>
<sequence>MKRVLYPQKDSHSSMICHHSYNCNGKLLSCILDAPLLCKTKEVANPGMSSTDLQSCI</sequence>
<reference evidence="1 3" key="1">
    <citation type="journal article" date="2008" name="Science">
        <title>The Physcomitrella genome reveals evolutionary insights into the conquest of land by plants.</title>
        <authorList>
            <person name="Rensing S."/>
            <person name="Lang D."/>
            <person name="Zimmer A."/>
            <person name="Terry A."/>
            <person name="Salamov A."/>
            <person name="Shapiro H."/>
            <person name="Nishiyama T."/>
            <person name="Perroud P.-F."/>
            <person name="Lindquist E."/>
            <person name="Kamisugi Y."/>
            <person name="Tanahashi T."/>
            <person name="Sakakibara K."/>
            <person name="Fujita T."/>
            <person name="Oishi K."/>
            <person name="Shin-I T."/>
            <person name="Kuroki Y."/>
            <person name="Toyoda A."/>
            <person name="Suzuki Y."/>
            <person name="Hashimoto A."/>
            <person name="Yamaguchi K."/>
            <person name="Sugano A."/>
            <person name="Kohara Y."/>
            <person name="Fujiyama A."/>
            <person name="Anterola A."/>
            <person name="Aoki S."/>
            <person name="Ashton N."/>
            <person name="Barbazuk W.B."/>
            <person name="Barker E."/>
            <person name="Bennetzen J."/>
            <person name="Bezanilla M."/>
            <person name="Blankenship R."/>
            <person name="Cho S.H."/>
            <person name="Dutcher S."/>
            <person name="Estelle M."/>
            <person name="Fawcett J.A."/>
            <person name="Gundlach H."/>
            <person name="Hanada K."/>
            <person name="Heyl A."/>
            <person name="Hicks K.A."/>
            <person name="Hugh J."/>
            <person name="Lohr M."/>
            <person name="Mayer K."/>
            <person name="Melkozernov A."/>
            <person name="Murata T."/>
            <person name="Nelson D."/>
            <person name="Pils B."/>
            <person name="Prigge M."/>
            <person name="Reiss B."/>
            <person name="Renner T."/>
            <person name="Rombauts S."/>
            <person name="Rushton P."/>
            <person name="Sanderfoot A."/>
            <person name="Schween G."/>
            <person name="Shiu S.-H."/>
            <person name="Stueber K."/>
            <person name="Theodoulou F.L."/>
            <person name="Tu H."/>
            <person name="Van de Peer Y."/>
            <person name="Verrier P.J."/>
            <person name="Waters E."/>
            <person name="Wood A."/>
            <person name="Yang L."/>
            <person name="Cove D."/>
            <person name="Cuming A."/>
            <person name="Hasebe M."/>
            <person name="Lucas S."/>
            <person name="Mishler D.B."/>
            <person name="Reski R."/>
            <person name="Grigoriev I."/>
            <person name="Quatrano R.S."/>
            <person name="Boore J.L."/>
        </authorList>
    </citation>
    <scope>NUCLEOTIDE SEQUENCE [LARGE SCALE GENOMIC DNA]</scope>
    <source>
        <strain evidence="2 3">cv. Gransden 2004</strain>
    </source>
</reference>
<dbReference type="EnsemblPlants" id="Pp3c21_14760V3.1">
    <property type="protein sequence ID" value="PAC:32916537.CDS.1"/>
    <property type="gene ID" value="Pp3c21_14760"/>
</dbReference>
<dbReference type="EnsemblPlants" id="Pp3c21_14760V3.2">
    <property type="protein sequence ID" value="PAC:32916538.CDS.1"/>
    <property type="gene ID" value="Pp3c21_14760"/>
</dbReference>
<name>A0A2K1IRZ9_PHYPA</name>
<reference evidence="2" key="3">
    <citation type="submission" date="2020-12" db="UniProtKB">
        <authorList>
            <consortium name="EnsemblPlants"/>
        </authorList>
    </citation>
    <scope>IDENTIFICATION</scope>
</reference>
<dbReference type="AlphaFoldDB" id="A0A2K1IRZ9"/>
<dbReference type="PaxDb" id="3218-PP1S167_160V6.1"/>
<evidence type="ECO:0000313" key="1">
    <source>
        <dbReference type="EMBL" id="PNR32060.1"/>
    </source>
</evidence>
<keyword evidence="3" id="KW-1185">Reference proteome</keyword>
<dbReference type="Gramene" id="Pp3c21_14760V3.1">
    <property type="protein sequence ID" value="PAC:32916537.CDS.1"/>
    <property type="gene ID" value="Pp3c21_14760"/>
</dbReference>
<dbReference type="Gramene" id="Pp3c21_14760V3.2">
    <property type="protein sequence ID" value="PAC:32916538.CDS.1"/>
    <property type="gene ID" value="Pp3c21_14760"/>
</dbReference>
<reference evidence="1 3" key="2">
    <citation type="journal article" date="2018" name="Plant J.">
        <title>The Physcomitrella patens chromosome-scale assembly reveals moss genome structure and evolution.</title>
        <authorList>
            <person name="Lang D."/>
            <person name="Ullrich K.K."/>
            <person name="Murat F."/>
            <person name="Fuchs J."/>
            <person name="Jenkins J."/>
            <person name="Haas F.B."/>
            <person name="Piednoel M."/>
            <person name="Gundlach H."/>
            <person name="Van Bel M."/>
            <person name="Meyberg R."/>
            <person name="Vives C."/>
            <person name="Morata J."/>
            <person name="Symeonidi A."/>
            <person name="Hiss M."/>
            <person name="Muchero W."/>
            <person name="Kamisugi Y."/>
            <person name="Saleh O."/>
            <person name="Blanc G."/>
            <person name="Decker E.L."/>
            <person name="van Gessel N."/>
            <person name="Grimwood J."/>
            <person name="Hayes R.D."/>
            <person name="Graham S.W."/>
            <person name="Gunter L.E."/>
            <person name="McDaniel S.F."/>
            <person name="Hoernstein S.N.W."/>
            <person name="Larsson A."/>
            <person name="Li F.W."/>
            <person name="Perroud P.F."/>
            <person name="Phillips J."/>
            <person name="Ranjan P."/>
            <person name="Rokshar D.S."/>
            <person name="Rothfels C.J."/>
            <person name="Schneider L."/>
            <person name="Shu S."/>
            <person name="Stevenson D.W."/>
            <person name="Thummler F."/>
            <person name="Tillich M."/>
            <person name="Villarreal Aguilar J.C."/>
            <person name="Widiez T."/>
            <person name="Wong G.K."/>
            <person name="Wymore A."/>
            <person name="Zhang Y."/>
            <person name="Zimmer A.D."/>
            <person name="Quatrano R.S."/>
            <person name="Mayer K.F.X."/>
            <person name="Goodstein D."/>
            <person name="Casacuberta J.M."/>
            <person name="Vandepoele K."/>
            <person name="Reski R."/>
            <person name="Cuming A.C."/>
            <person name="Tuskan G.A."/>
            <person name="Maumus F."/>
            <person name="Salse J."/>
            <person name="Schmutz J."/>
            <person name="Rensing S.A."/>
        </authorList>
    </citation>
    <scope>NUCLEOTIDE SEQUENCE [LARGE SCALE GENOMIC DNA]</scope>
    <source>
        <strain evidence="2 3">cv. Gransden 2004</strain>
    </source>
</reference>